<dbReference type="AlphaFoldDB" id="A0A6J7AT30"/>
<reference evidence="1" key="1">
    <citation type="submission" date="2020-05" db="EMBL/GenBank/DDBJ databases">
        <authorList>
            <person name="Chiriac C."/>
            <person name="Salcher M."/>
            <person name="Ghai R."/>
            <person name="Kavagutti S V."/>
        </authorList>
    </citation>
    <scope>NUCLEOTIDE SEQUENCE</scope>
</reference>
<name>A0A6J7AT30_9ZZZZ</name>
<organism evidence="1">
    <name type="scientific">freshwater metagenome</name>
    <dbReference type="NCBI Taxonomy" id="449393"/>
    <lineage>
        <taxon>unclassified sequences</taxon>
        <taxon>metagenomes</taxon>
        <taxon>ecological metagenomes</taxon>
    </lineage>
</organism>
<proteinExistence type="predicted"/>
<accession>A0A6J7AT30</accession>
<gene>
    <name evidence="1" type="ORF">UFOPK3099_02952</name>
</gene>
<dbReference type="EMBL" id="CAFAAV010000354">
    <property type="protein sequence ID" value="CAB4835975.1"/>
    <property type="molecule type" value="Genomic_DNA"/>
</dbReference>
<protein>
    <submittedName>
        <fullName evidence="1">Unannotated protein</fullName>
    </submittedName>
</protein>
<evidence type="ECO:0000313" key="1">
    <source>
        <dbReference type="EMBL" id="CAB4835975.1"/>
    </source>
</evidence>
<sequence>MSGVPLVDRGVELQTGVGALPRCGCDVAPQIACTHRAHRPAVDHGLERPLGVVLDGLHEVVADTHRVIGVLVLDAEAVRSVEVHVEAGVAEHARLALFFDLAPDELFNVGVIDVEDDHLGRTTGLATALDGARRGVRATHEADRAAGCAATVQQLVAGADVRQVDPRAGATFEDDALFLVPVEDAVHRVLDRQDEAGAGLLGHTLDTDVEPHRAVERGPLRDQDVLQFVVQRVGLGLVGEVATFNTPGGDRVGDPIDDLLQR</sequence>